<dbReference type="Gene3D" id="3.40.710.10">
    <property type="entry name" value="DD-peptidase/beta-lactamase superfamily"/>
    <property type="match status" value="1"/>
</dbReference>
<dbReference type="GO" id="GO:0071972">
    <property type="term" value="F:peptidoglycan L,D-transpeptidase activity"/>
    <property type="evidence" value="ECO:0007669"/>
    <property type="project" value="TreeGrafter"/>
</dbReference>
<dbReference type="Pfam" id="PF03717">
    <property type="entry name" value="PBP_dimer"/>
    <property type="match status" value="1"/>
</dbReference>
<evidence type="ECO:0000256" key="2">
    <source>
        <dbReference type="ARBA" id="ARBA00004236"/>
    </source>
</evidence>
<evidence type="ECO:0000256" key="10">
    <source>
        <dbReference type="ARBA" id="ARBA00022984"/>
    </source>
</evidence>
<keyword evidence="16" id="KW-0808">Transferase</keyword>
<dbReference type="GO" id="GO:0008360">
    <property type="term" value="P:regulation of cell shape"/>
    <property type="evidence" value="ECO:0007669"/>
    <property type="project" value="UniProtKB-KW"/>
</dbReference>
<keyword evidence="11" id="KW-1133">Transmembrane helix</keyword>
<dbReference type="InterPro" id="IPR001460">
    <property type="entry name" value="PCN-bd_Tpept"/>
</dbReference>
<evidence type="ECO:0000259" key="15">
    <source>
        <dbReference type="Pfam" id="PF03717"/>
    </source>
</evidence>
<dbReference type="SUPFAM" id="SSF56601">
    <property type="entry name" value="beta-lactamase/transpeptidase-like"/>
    <property type="match status" value="1"/>
</dbReference>
<dbReference type="GO" id="GO:0009002">
    <property type="term" value="F:serine-type D-Ala-D-Ala carboxypeptidase activity"/>
    <property type="evidence" value="ECO:0007669"/>
    <property type="project" value="InterPro"/>
</dbReference>
<dbReference type="InterPro" id="IPR005311">
    <property type="entry name" value="PBP_dimer"/>
</dbReference>
<keyword evidence="7" id="KW-0812">Transmembrane</keyword>
<keyword evidence="16" id="KW-0328">Glycosyltransferase</keyword>
<gene>
    <name evidence="16" type="primary">ftsI</name>
    <name evidence="16" type="ORF">NCTC12475_00849</name>
</gene>
<keyword evidence="3" id="KW-1003">Cell membrane</keyword>
<comment type="subcellular location">
    <subcellularLocation>
        <location evidence="2">Cell membrane</location>
    </subcellularLocation>
    <subcellularLocation>
        <location evidence="1">Membrane</location>
        <topology evidence="1">Single-pass membrane protein</topology>
    </subcellularLocation>
</comment>
<keyword evidence="17" id="KW-1185">Reference proteome</keyword>
<dbReference type="EC" id="2.4.1.129" evidence="16"/>
<evidence type="ECO:0000313" key="17">
    <source>
        <dbReference type="Proteomes" id="UP000254920"/>
    </source>
</evidence>
<sequence>MRMRLIFGIITIFWIILLTRIYYLSIKSNKYYEEIAEQNAVKTELIAPVRGNIYDIKGRPLAVNRLGFSISIKPHISNKEEILDDEINAIVSLFGDLNATKIKKDYKKNDSPYNQDFIEVVDFIDYDAMLPHFAKLVLRHNLLIKPASKRHYPNDNIASHVIGYVGRANLDDYNNDPMTKLTNYTGRNGVERYYNSVLQGINGERKTKVTALNKEVEEISYTKPRSQDIKLTIDLDLQKYIYENFEHRAGAIIVMDLNDGAILSAVSFPEYNLNPFVTGISYEQWNNIVNSLDHPFTNKLVNGLYPPASTIKMASAMAFLDSGKMTKDDGFFCSGSFELGGRKFRCWKSSGHGFVNLNDAIKYSCDDYFYKGSFKVGIDEMVPIYEKFGFGYKTNVDLPNEFVGTVPSRSWKKQKTGESWYQGDTLITSIGQGSFLVTPMQMAKFIGALATNKNITPHFLDSIDGQKVKFEVTDLFIDPKKIQNLSYVKKAMKDVANSEGGTALRVLSQSNVTLGTKTGTAQVVGIPQSEKVRMKEADMEYYQRSHAWMTTFGPYEEPKYAVIVLVEHGQSGGRAGGPITVKIFNKLVEMGYIDKKFLKQNQKK</sequence>
<evidence type="ECO:0000256" key="4">
    <source>
        <dbReference type="ARBA" id="ARBA00022519"/>
    </source>
</evidence>
<dbReference type="InterPro" id="IPR017790">
    <property type="entry name" value="Penicillin-binding_protein_2"/>
</dbReference>
<evidence type="ECO:0000256" key="13">
    <source>
        <dbReference type="ARBA" id="ARBA00023316"/>
    </source>
</evidence>
<keyword evidence="10" id="KW-0573">Peptidoglycan synthesis</keyword>
<dbReference type="GeneID" id="93091280"/>
<dbReference type="PANTHER" id="PTHR30627:SF2">
    <property type="entry name" value="PEPTIDOGLYCAN D,D-TRANSPEPTIDASE MRDA"/>
    <property type="match status" value="1"/>
</dbReference>
<dbReference type="SUPFAM" id="SSF56519">
    <property type="entry name" value="Penicillin binding protein dimerisation domain"/>
    <property type="match status" value="1"/>
</dbReference>
<organism evidence="16 17">
    <name type="scientific">Campylobacter sputorum subsp. sputorum</name>
    <dbReference type="NCBI Taxonomy" id="32024"/>
    <lineage>
        <taxon>Bacteria</taxon>
        <taxon>Pseudomonadati</taxon>
        <taxon>Campylobacterota</taxon>
        <taxon>Epsilonproteobacteria</taxon>
        <taxon>Campylobacterales</taxon>
        <taxon>Campylobacteraceae</taxon>
        <taxon>Campylobacter</taxon>
    </lineage>
</organism>
<dbReference type="InterPro" id="IPR036138">
    <property type="entry name" value="PBP_dimer_sf"/>
</dbReference>
<keyword evidence="13" id="KW-0961">Cell wall biogenesis/degradation</keyword>
<dbReference type="STRING" id="32024.GCA_000788295_01269"/>
<keyword evidence="9" id="KW-0133">Cell shape</keyword>
<dbReference type="GO" id="GO:0008658">
    <property type="term" value="F:penicillin binding"/>
    <property type="evidence" value="ECO:0007669"/>
    <property type="project" value="InterPro"/>
</dbReference>
<keyword evidence="4" id="KW-0997">Cell inner membrane</keyword>
<evidence type="ECO:0000259" key="14">
    <source>
        <dbReference type="Pfam" id="PF00905"/>
    </source>
</evidence>
<accession>A0A381DJI7</accession>
<dbReference type="NCBIfam" id="TIGR03423">
    <property type="entry name" value="pbp2_mrdA"/>
    <property type="match status" value="1"/>
</dbReference>
<protein>
    <submittedName>
        <fullName evidence="16">Penicillin-binding protein 2</fullName>
        <ecNumber evidence="16">2.4.1.129</ecNumber>
    </submittedName>
</protein>
<dbReference type="GO" id="GO:0016757">
    <property type="term" value="F:glycosyltransferase activity"/>
    <property type="evidence" value="ECO:0007669"/>
    <property type="project" value="UniProtKB-KW"/>
</dbReference>
<evidence type="ECO:0000256" key="3">
    <source>
        <dbReference type="ARBA" id="ARBA00022475"/>
    </source>
</evidence>
<dbReference type="Gene3D" id="3.90.1310.10">
    <property type="entry name" value="Penicillin-binding protein 2a (Domain 2)"/>
    <property type="match status" value="1"/>
</dbReference>
<dbReference type="PANTHER" id="PTHR30627">
    <property type="entry name" value="PEPTIDOGLYCAN D,D-TRANSPEPTIDASE"/>
    <property type="match status" value="1"/>
</dbReference>
<dbReference type="AlphaFoldDB" id="A0A381DJI7"/>
<dbReference type="Proteomes" id="UP000254920">
    <property type="component" value="Unassembled WGS sequence"/>
</dbReference>
<evidence type="ECO:0000256" key="6">
    <source>
        <dbReference type="ARBA" id="ARBA00022670"/>
    </source>
</evidence>
<dbReference type="Pfam" id="PF00905">
    <property type="entry name" value="Transpeptidase"/>
    <property type="match status" value="1"/>
</dbReference>
<dbReference type="GO" id="GO:0009252">
    <property type="term" value="P:peptidoglycan biosynthetic process"/>
    <property type="evidence" value="ECO:0007669"/>
    <property type="project" value="UniProtKB-KW"/>
</dbReference>
<dbReference type="RefSeq" id="WP_089183037.1">
    <property type="nucleotide sequence ID" value="NZ_CP043427.1"/>
</dbReference>
<evidence type="ECO:0000256" key="9">
    <source>
        <dbReference type="ARBA" id="ARBA00022960"/>
    </source>
</evidence>
<dbReference type="GO" id="GO:0071555">
    <property type="term" value="P:cell wall organization"/>
    <property type="evidence" value="ECO:0007669"/>
    <property type="project" value="UniProtKB-KW"/>
</dbReference>
<feature type="domain" description="Penicillin-binding protein dimerisation" evidence="15">
    <location>
        <begin position="46"/>
        <end position="219"/>
    </location>
</feature>
<dbReference type="InterPro" id="IPR050515">
    <property type="entry name" value="Beta-lactam/transpept"/>
</dbReference>
<dbReference type="Gene3D" id="3.30.1390.30">
    <property type="entry name" value="Penicillin-binding protein 2a, domain 3"/>
    <property type="match status" value="1"/>
</dbReference>
<evidence type="ECO:0000256" key="5">
    <source>
        <dbReference type="ARBA" id="ARBA00022645"/>
    </source>
</evidence>
<evidence type="ECO:0000256" key="12">
    <source>
        <dbReference type="ARBA" id="ARBA00023136"/>
    </source>
</evidence>
<keyword evidence="5" id="KW-0121">Carboxypeptidase</keyword>
<dbReference type="EMBL" id="UFVD01000001">
    <property type="protein sequence ID" value="SUX10651.1"/>
    <property type="molecule type" value="Genomic_DNA"/>
</dbReference>
<evidence type="ECO:0000256" key="11">
    <source>
        <dbReference type="ARBA" id="ARBA00022989"/>
    </source>
</evidence>
<proteinExistence type="predicted"/>
<dbReference type="OrthoDB" id="9766847at2"/>
<dbReference type="GO" id="GO:0006508">
    <property type="term" value="P:proteolysis"/>
    <property type="evidence" value="ECO:0007669"/>
    <property type="project" value="UniProtKB-KW"/>
</dbReference>
<evidence type="ECO:0000256" key="8">
    <source>
        <dbReference type="ARBA" id="ARBA00022801"/>
    </source>
</evidence>
<feature type="domain" description="Penicillin-binding protein transpeptidase" evidence="14">
    <location>
        <begin position="250"/>
        <end position="588"/>
    </location>
</feature>
<keyword evidence="12" id="KW-0472">Membrane</keyword>
<dbReference type="GO" id="GO:0005886">
    <property type="term" value="C:plasma membrane"/>
    <property type="evidence" value="ECO:0007669"/>
    <property type="project" value="UniProtKB-SubCell"/>
</dbReference>
<evidence type="ECO:0000256" key="1">
    <source>
        <dbReference type="ARBA" id="ARBA00004167"/>
    </source>
</evidence>
<name>A0A381DJI7_9BACT</name>
<keyword evidence="6" id="KW-0645">Protease</keyword>
<reference evidence="16 17" key="1">
    <citation type="submission" date="2018-06" db="EMBL/GenBank/DDBJ databases">
        <authorList>
            <consortium name="Pathogen Informatics"/>
            <person name="Doyle S."/>
        </authorList>
    </citation>
    <scope>NUCLEOTIDE SEQUENCE [LARGE SCALE GENOMIC DNA]</scope>
    <source>
        <strain evidence="16 17">NCTC12475</strain>
    </source>
</reference>
<evidence type="ECO:0000256" key="7">
    <source>
        <dbReference type="ARBA" id="ARBA00022692"/>
    </source>
</evidence>
<keyword evidence="8" id="KW-0378">Hydrolase</keyword>
<evidence type="ECO:0000313" key="16">
    <source>
        <dbReference type="EMBL" id="SUX10651.1"/>
    </source>
</evidence>
<dbReference type="InterPro" id="IPR012338">
    <property type="entry name" value="Beta-lactam/transpept-like"/>
</dbReference>
<dbReference type="FunFam" id="3.40.710.10:FF:000024">
    <property type="entry name" value="Penicillin-binding protein 2"/>
    <property type="match status" value="1"/>
</dbReference>